<name>A0A8C5RKN6_LATLA</name>
<dbReference type="Proteomes" id="UP000694406">
    <property type="component" value="Unplaced"/>
</dbReference>
<reference evidence="1" key="1">
    <citation type="submission" date="2025-08" db="UniProtKB">
        <authorList>
            <consortium name="Ensembl"/>
        </authorList>
    </citation>
    <scope>IDENTIFICATION</scope>
</reference>
<reference evidence="1" key="2">
    <citation type="submission" date="2025-09" db="UniProtKB">
        <authorList>
            <consortium name="Ensembl"/>
        </authorList>
    </citation>
    <scope>IDENTIFICATION</scope>
</reference>
<evidence type="ECO:0000313" key="2">
    <source>
        <dbReference type="Proteomes" id="UP000694406"/>
    </source>
</evidence>
<sequence length="213" mass="23111">CFCFPCAPESPWQGASRLGAHLLGCAISAEGLGALLSPLAREMPPVVPSDSHLDLEGSPRGWLPLGLKQKGRDAFRKGHCGLRALVPGCQQWDSPAGCQELSEGRLLQGSMDYSQFLPGENRKMGPCQETRRSGKGKLHKQTRTHCASPREGKDPVPEQVMVRVPQGCREASFWSSNASLSSFLEKGAFASCFLSFPGWLLWWGLEGCLPACL</sequence>
<protein>
    <submittedName>
        <fullName evidence="1">Uncharacterized protein</fullName>
    </submittedName>
</protein>
<organism evidence="1 2">
    <name type="scientific">Laticauda laticaudata</name>
    <name type="common">Blue-ringed sea krait</name>
    <name type="synonym">Blue-lipped sea krait</name>
    <dbReference type="NCBI Taxonomy" id="8630"/>
    <lineage>
        <taxon>Eukaryota</taxon>
        <taxon>Metazoa</taxon>
        <taxon>Chordata</taxon>
        <taxon>Craniata</taxon>
        <taxon>Vertebrata</taxon>
        <taxon>Euteleostomi</taxon>
        <taxon>Lepidosauria</taxon>
        <taxon>Squamata</taxon>
        <taxon>Bifurcata</taxon>
        <taxon>Unidentata</taxon>
        <taxon>Episquamata</taxon>
        <taxon>Toxicofera</taxon>
        <taxon>Serpentes</taxon>
        <taxon>Colubroidea</taxon>
        <taxon>Elapidae</taxon>
        <taxon>Laticaudinae</taxon>
        <taxon>Laticauda</taxon>
    </lineage>
</organism>
<proteinExistence type="predicted"/>
<keyword evidence="2" id="KW-1185">Reference proteome</keyword>
<dbReference type="Ensembl" id="ENSLLTT00000005136.1">
    <property type="protein sequence ID" value="ENSLLTP00000004940.1"/>
    <property type="gene ID" value="ENSLLTG00000003719.1"/>
</dbReference>
<accession>A0A8C5RKN6</accession>
<dbReference type="GeneTree" id="ENSGT01010000230141"/>
<evidence type="ECO:0000313" key="1">
    <source>
        <dbReference type="Ensembl" id="ENSLLTP00000004940.1"/>
    </source>
</evidence>
<dbReference type="AlphaFoldDB" id="A0A8C5RKN6"/>